<dbReference type="GO" id="GO:0019843">
    <property type="term" value="F:rRNA binding"/>
    <property type="evidence" value="ECO:0007669"/>
    <property type="project" value="TreeGrafter"/>
</dbReference>
<evidence type="ECO:0000256" key="3">
    <source>
        <dbReference type="ARBA" id="ARBA00023054"/>
    </source>
</evidence>
<evidence type="ECO:0000256" key="1">
    <source>
        <dbReference type="ARBA" id="ARBA00004604"/>
    </source>
</evidence>
<dbReference type="Proteomes" id="UP000015241">
    <property type="component" value="Unassembled WGS sequence"/>
</dbReference>
<dbReference type="STRING" id="743788.S8EM88"/>
<feature type="non-terminal residue" evidence="6">
    <location>
        <position position="242"/>
    </location>
</feature>
<dbReference type="AlphaFoldDB" id="S8EM88"/>
<dbReference type="eggNOG" id="KOG4709">
    <property type="taxonomic scope" value="Eukaryota"/>
</dbReference>
<dbReference type="PANTHER" id="PTHR14577">
    <property type="entry name" value="NUCLEOLAR PROTEIN 12"/>
    <property type="match status" value="1"/>
</dbReference>
<reference evidence="6 7" key="1">
    <citation type="journal article" date="2012" name="Science">
        <title>The Paleozoic origin of enzymatic lignin decomposition reconstructed from 31 fungal genomes.</title>
        <authorList>
            <person name="Floudas D."/>
            <person name="Binder M."/>
            <person name="Riley R."/>
            <person name="Barry K."/>
            <person name="Blanchette R.A."/>
            <person name="Henrissat B."/>
            <person name="Martinez A.T."/>
            <person name="Otillar R."/>
            <person name="Spatafora J.W."/>
            <person name="Yadav J.S."/>
            <person name="Aerts A."/>
            <person name="Benoit I."/>
            <person name="Boyd A."/>
            <person name="Carlson A."/>
            <person name="Copeland A."/>
            <person name="Coutinho P.M."/>
            <person name="de Vries R.P."/>
            <person name="Ferreira P."/>
            <person name="Findley K."/>
            <person name="Foster B."/>
            <person name="Gaskell J."/>
            <person name="Glotzer D."/>
            <person name="Gorecki P."/>
            <person name="Heitman J."/>
            <person name="Hesse C."/>
            <person name="Hori C."/>
            <person name="Igarashi K."/>
            <person name="Jurgens J.A."/>
            <person name="Kallen N."/>
            <person name="Kersten P."/>
            <person name="Kohler A."/>
            <person name="Kuees U."/>
            <person name="Kumar T.K.A."/>
            <person name="Kuo A."/>
            <person name="LaButti K."/>
            <person name="Larrondo L.F."/>
            <person name="Lindquist E."/>
            <person name="Ling A."/>
            <person name="Lombard V."/>
            <person name="Lucas S."/>
            <person name="Lundell T."/>
            <person name="Martin R."/>
            <person name="McLaughlin D.J."/>
            <person name="Morgenstern I."/>
            <person name="Morin E."/>
            <person name="Murat C."/>
            <person name="Nagy L.G."/>
            <person name="Nolan M."/>
            <person name="Ohm R.A."/>
            <person name="Patyshakuliyeva A."/>
            <person name="Rokas A."/>
            <person name="Ruiz-Duenas F.J."/>
            <person name="Sabat G."/>
            <person name="Salamov A."/>
            <person name="Samejima M."/>
            <person name="Schmutz J."/>
            <person name="Slot J.C."/>
            <person name="St John F."/>
            <person name="Stenlid J."/>
            <person name="Sun H."/>
            <person name="Sun S."/>
            <person name="Syed K."/>
            <person name="Tsang A."/>
            <person name="Wiebenga A."/>
            <person name="Young D."/>
            <person name="Pisabarro A."/>
            <person name="Eastwood D.C."/>
            <person name="Martin F."/>
            <person name="Cullen D."/>
            <person name="Grigoriev I.V."/>
            <person name="Hibbett D.S."/>
        </authorList>
    </citation>
    <scope>NUCLEOTIDE SEQUENCE</scope>
    <source>
        <strain evidence="7">FP-58527</strain>
    </source>
</reference>
<gene>
    <name evidence="6" type="ORF">FOMPIDRAFT_66523</name>
</gene>
<evidence type="ECO:0008006" key="8">
    <source>
        <dbReference type="Google" id="ProtNLM"/>
    </source>
</evidence>
<feature type="compositionally biased region" description="Basic and acidic residues" evidence="5">
    <location>
        <begin position="51"/>
        <end position="79"/>
    </location>
</feature>
<feature type="region of interest" description="Disordered" evidence="5">
    <location>
        <begin position="51"/>
        <end position="242"/>
    </location>
</feature>
<name>S8EM88_FOMSC</name>
<accession>S8EM88</accession>
<dbReference type="GO" id="GO:0005730">
    <property type="term" value="C:nucleolus"/>
    <property type="evidence" value="ECO:0007669"/>
    <property type="project" value="UniProtKB-SubCell"/>
</dbReference>
<proteinExistence type="inferred from homology"/>
<evidence type="ECO:0000256" key="5">
    <source>
        <dbReference type="SAM" id="MobiDB-lite"/>
    </source>
</evidence>
<dbReference type="InParanoid" id="S8EM88"/>
<dbReference type="EMBL" id="KE504126">
    <property type="protein sequence ID" value="EPT04454.1"/>
    <property type="molecule type" value="Genomic_DNA"/>
</dbReference>
<evidence type="ECO:0000256" key="2">
    <source>
        <dbReference type="ARBA" id="ARBA00007175"/>
    </source>
</evidence>
<dbReference type="Pfam" id="PF09805">
    <property type="entry name" value="Nop25"/>
    <property type="match status" value="1"/>
</dbReference>
<feature type="compositionally biased region" description="Polar residues" evidence="5">
    <location>
        <begin position="181"/>
        <end position="193"/>
    </location>
</feature>
<evidence type="ECO:0000256" key="4">
    <source>
        <dbReference type="ARBA" id="ARBA00023242"/>
    </source>
</evidence>
<evidence type="ECO:0000313" key="6">
    <source>
        <dbReference type="EMBL" id="EPT04454.1"/>
    </source>
</evidence>
<comment type="subcellular location">
    <subcellularLocation>
        <location evidence="1">Nucleus</location>
        <location evidence="1">Nucleolus</location>
    </subcellularLocation>
</comment>
<dbReference type="InterPro" id="IPR019186">
    <property type="entry name" value="Nucleolar_protein_12"/>
</dbReference>
<comment type="similarity">
    <text evidence="2">Belongs to the RRP17 family.</text>
</comment>
<protein>
    <recommendedName>
        <fullName evidence="8">Ribosomal RNA-processing protein 17</fullName>
    </recommendedName>
</protein>
<dbReference type="HOGENOM" id="CLU_083957_0_0_1"/>
<keyword evidence="3" id="KW-0175">Coiled coil</keyword>
<keyword evidence="7" id="KW-1185">Reference proteome</keyword>
<dbReference type="OrthoDB" id="551633at2759"/>
<keyword evidence="4" id="KW-0539">Nucleus</keyword>
<evidence type="ECO:0000313" key="7">
    <source>
        <dbReference type="Proteomes" id="UP000015241"/>
    </source>
</evidence>
<dbReference type="PANTHER" id="PTHR14577:SF0">
    <property type="entry name" value="NUCLEOLAR PROTEIN 12"/>
    <property type="match status" value="1"/>
</dbReference>
<sequence>MGSSNLAVLTKSHKIVAAKRRAKKEQIKEIVFDDAARREFLTGFHKRKVEKKEAAKQKALERERQERLEAKREKRHMLAERAAQNAAEAERAYGGTDEQGEWDGISSSGSVHKGKGKQKEEEYEYEEQVATVTVVEDFDPDELIHGPPTHKEPPFTSYEGEAGELADETTSHQPRIRGSQHSRPSVVKSSTTVARAKGKPKPKDIKYQTNAARKADNLKQRRRKVEKAERAGGKASRKSASG</sequence>
<organism evidence="6 7">
    <name type="scientific">Fomitopsis schrenkii</name>
    <name type="common">Brown rot fungus</name>
    <dbReference type="NCBI Taxonomy" id="2126942"/>
    <lineage>
        <taxon>Eukaryota</taxon>
        <taxon>Fungi</taxon>
        <taxon>Dikarya</taxon>
        <taxon>Basidiomycota</taxon>
        <taxon>Agaricomycotina</taxon>
        <taxon>Agaricomycetes</taxon>
        <taxon>Polyporales</taxon>
        <taxon>Fomitopsis</taxon>
    </lineage>
</organism>